<dbReference type="PROSITE" id="PS50011">
    <property type="entry name" value="PROTEIN_KINASE_DOM"/>
    <property type="match status" value="1"/>
</dbReference>
<gene>
    <name evidence="18" type="ORF">ZEAMMB73_Zm00001d004559</name>
</gene>
<keyword evidence="10 18" id="KW-0418">Kinase</keyword>
<evidence type="ECO:0000256" key="9">
    <source>
        <dbReference type="ARBA" id="ARBA00022741"/>
    </source>
</evidence>
<comment type="subcellular location">
    <subcellularLocation>
        <location evidence="1">Membrane</location>
        <topology evidence="1">Single-pass membrane protein</topology>
    </subcellularLocation>
</comment>
<keyword evidence="14" id="KW-0325">Glycoprotein</keyword>
<keyword evidence="4" id="KW-0433">Leucine-rich repeat</keyword>
<keyword evidence="6 16" id="KW-0812">Transmembrane</keyword>
<evidence type="ECO:0000256" key="11">
    <source>
        <dbReference type="ARBA" id="ARBA00022840"/>
    </source>
</evidence>
<name>A0A1D6EG64_MAIZE</name>
<dbReference type="Pfam" id="PF00069">
    <property type="entry name" value="Pkinase"/>
    <property type="match status" value="1"/>
</dbReference>
<dbReference type="ExpressionAtlas" id="A0A1D6EG64">
    <property type="expression patterns" value="baseline and differential"/>
</dbReference>
<evidence type="ECO:0000256" key="4">
    <source>
        <dbReference type="ARBA" id="ARBA00022614"/>
    </source>
</evidence>
<keyword evidence="5" id="KW-0808">Transferase</keyword>
<dbReference type="EC" id="2.7.11.1" evidence="2"/>
<evidence type="ECO:0000256" key="6">
    <source>
        <dbReference type="ARBA" id="ARBA00022692"/>
    </source>
</evidence>
<dbReference type="Gene3D" id="1.10.510.10">
    <property type="entry name" value="Transferase(Phosphotransferase) domain 1"/>
    <property type="match status" value="1"/>
</dbReference>
<reference evidence="18" key="1">
    <citation type="submission" date="2015-12" db="EMBL/GenBank/DDBJ databases">
        <title>Update maize B73 reference genome by single molecule sequencing technologies.</title>
        <authorList>
            <consortium name="Maize Genome Sequencing Project"/>
            <person name="Ware D."/>
        </authorList>
    </citation>
    <scope>NUCLEOTIDE SEQUENCE [LARGE SCALE GENOMIC DNA]</scope>
    <source>
        <tissue evidence="18">Seedling</tissue>
    </source>
</reference>
<keyword evidence="7" id="KW-0732">Signal</keyword>
<accession>A0A1D6EG64</accession>
<keyword evidence="11" id="KW-0067">ATP-binding</keyword>
<dbReference type="GO" id="GO:0016020">
    <property type="term" value="C:membrane"/>
    <property type="evidence" value="ECO:0007669"/>
    <property type="project" value="UniProtKB-SubCell"/>
</dbReference>
<feature type="domain" description="Protein kinase" evidence="17">
    <location>
        <begin position="84"/>
        <end position="405"/>
    </location>
</feature>
<evidence type="ECO:0000313" key="18">
    <source>
        <dbReference type="EMBL" id="ONM19181.1"/>
    </source>
</evidence>
<dbReference type="GO" id="GO:0004674">
    <property type="term" value="F:protein serine/threonine kinase activity"/>
    <property type="evidence" value="ECO:0007669"/>
    <property type="project" value="UniProtKB-KW"/>
</dbReference>
<keyword evidence="13 16" id="KW-0472">Membrane</keyword>
<dbReference type="AlphaFoldDB" id="A0A1D6EG64"/>
<dbReference type="FunFam" id="1.10.510.10:FF:000453">
    <property type="entry name" value="LRR receptor-like serine/threonine-protein kinase HSL2"/>
    <property type="match status" value="1"/>
</dbReference>
<keyword evidence="9" id="KW-0547">Nucleotide-binding</keyword>
<evidence type="ECO:0000256" key="3">
    <source>
        <dbReference type="ARBA" id="ARBA00022527"/>
    </source>
</evidence>
<evidence type="ECO:0000256" key="15">
    <source>
        <dbReference type="SAM" id="MobiDB-lite"/>
    </source>
</evidence>
<evidence type="ECO:0000256" key="7">
    <source>
        <dbReference type="ARBA" id="ARBA00022729"/>
    </source>
</evidence>
<dbReference type="InterPro" id="IPR008271">
    <property type="entry name" value="Ser/Thr_kinase_AS"/>
</dbReference>
<keyword evidence="3" id="KW-0723">Serine/threonine-protein kinase</keyword>
<evidence type="ECO:0000256" key="10">
    <source>
        <dbReference type="ARBA" id="ARBA00022777"/>
    </source>
</evidence>
<dbReference type="PROSITE" id="PS00108">
    <property type="entry name" value="PROTEIN_KINASE_ST"/>
    <property type="match status" value="1"/>
</dbReference>
<dbReference type="SUPFAM" id="SSF56112">
    <property type="entry name" value="Protein kinase-like (PK-like)"/>
    <property type="match status" value="1"/>
</dbReference>
<evidence type="ECO:0000256" key="2">
    <source>
        <dbReference type="ARBA" id="ARBA00012513"/>
    </source>
</evidence>
<feature type="region of interest" description="Disordered" evidence="15">
    <location>
        <begin position="414"/>
        <end position="437"/>
    </location>
</feature>
<dbReference type="PANTHER" id="PTHR47989:SF62">
    <property type="entry name" value="OS05G0423500 PROTEIN"/>
    <property type="match status" value="1"/>
</dbReference>
<evidence type="ECO:0000256" key="13">
    <source>
        <dbReference type="ARBA" id="ARBA00023136"/>
    </source>
</evidence>
<evidence type="ECO:0000256" key="5">
    <source>
        <dbReference type="ARBA" id="ARBA00022679"/>
    </source>
</evidence>
<dbReference type="EMBL" id="CM007648">
    <property type="protein sequence ID" value="ONM19181.1"/>
    <property type="molecule type" value="Genomic_DNA"/>
</dbReference>
<evidence type="ECO:0000256" key="14">
    <source>
        <dbReference type="ARBA" id="ARBA00023180"/>
    </source>
</evidence>
<evidence type="ECO:0000256" key="16">
    <source>
        <dbReference type="SAM" id="Phobius"/>
    </source>
</evidence>
<protein>
    <recommendedName>
        <fullName evidence="2">non-specific serine/threonine protein kinase</fullName>
        <ecNumber evidence="2">2.7.11.1</ecNumber>
    </recommendedName>
</protein>
<organism evidence="18">
    <name type="scientific">Zea mays</name>
    <name type="common">Maize</name>
    <dbReference type="NCBI Taxonomy" id="4577"/>
    <lineage>
        <taxon>Eukaryota</taxon>
        <taxon>Viridiplantae</taxon>
        <taxon>Streptophyta</taxon>
        <taxon>Embryophyta</taxon>
        <taxon>Tracheophyta</taxon>
        <taxon>Spermatophyta</taxon>
        <taxon>Magnoliopsida</taxon>
        <taxon>Liliopsida</taxon>
        <taxon>Poales</taxon>
        <taxon>Poaceae</taxon>
        <taxon>PACMAD clade</taxon>
        <taxon>Panicoideae</taxon>
        <taxon>Andropogonodae</taxon>
        <taxon>Andropogoneae</taxon>
        <taxon>Tripsacinae</taxon>
        <taxon>Zea</taxon>
    </lineage>
</organism>
<dbReference type="PANTHER" id="PTHR47989">
    <property type="entry name" value="OS01G0750732 PROTEIN"/>
    <property type="match status" value="1"/>
</dbReference>
<dbReference type="InterPro" id="IPR011009">
    <property type="entry name" value="Kinase-like_dom_sf"/>
</dbReference>
<feature type="compositionally biased region" description="Polar residues" evidence="15">
    <location>
        <begin position="414"/>
        <end position="435"/>
    </location>
</feature>
<proteinExistence type="predicted"/>
<dbReference type="SMART" id="SM00220">
    <property type="entry name" value="S_TKc"/>
    <property type="match status" value="1"/>
</dbReference>
<evidence type="ECO:0000256" key="1">
    <source>
        <dbReference type="ARBA" id="ARBA00004167"/>
    </source>
</evidence>
<dbReference type="GO" id="GO:0005524">
    <property type="term" value="F:ATP binding"/>
    <property type="evidence" value="ECO:0007669"/>
    <property type="project" value="UniProtKB-KW"/>
</dbReference>
<evidence type="ECO:0000256" key="8">
    <source>
        <dbReference type="ARBA" id="ARBA00022737"/>
    </source>
</evidence>
<keyword evidence="12 16" id="KW-1133">Transmembrane helix</keyword>
<sequence>MFRLHGNPVCIGQNQLNISQYCQSGTYVARGGSADNSTVCPPCSSDFPFERIPMSPIPCSCVVPVYVGYRLKSPGFSNFIPYESQFQQYLTSGLSLSSYQLEVSTFMWEEGPRLKMDLKIFPNNTPFFTVSEVFRLNGMFTAWQIADSDIFGPYELISFNQGWYNTIIPQGTKSGLSTGAIVGVVMAAFVAAAILSSLVTIIILRRRSRQSSSNKRTARAKVPLDFPMRLRIALGSSRGILYLHTEADPPIYHRDIKASNILLDSKFVAKVADFGLSRLAPLPETEGSAPGHVSTVVKGTPGYLDPEYFLTHKLTDKSDVYSLGVVFLELLTGMQPISHGRNIVREVLAANQSGMIFSVVDNRMGSYPAECVEKFAALALRCCQDETDSRPSMVEVVRELDMIWRMTPGTENIASSESGVMGMGSNSTSTPTASGSRMDDHYISSMEVSGSNLLSGVMPSINPR</sequence>
<evidence type="ECO:0000256" key="12">
    <source>
        <dbReference type="ARBA" id="ARBA00022989"/>
    </source>
</evidence>
<dbReference type="InterPro" id="IPR000719">
    <property type="entry name" value="Prot_kinase_dom"/>
</dbReference>
<feature type="transmembrane region" description="Helical" evidence="16">
    <location>
        <begin position="180"/>
        <end position="204"/>
    </location>
</feature>
<keyword evidence="8" id="KW-0677">Repeat</keyword>
<evidence type="ECO:0000259" key="17">
    <source>
        <dbReference type="PROSITE" id="PS50011"/>
    </source>
</evidence>